<proteinExistence type="predicted"/>
<keyword evidence="2" id="KW-1185">Reference proteome</keyword>
<accession>A0ABW4N3M4</accession>
<dbReference type="EMBL" id="JBHUEY010000001">
    <property type="protein sequence ID" value="MFD1783260.1"/>
    <property type="molecule type" value="Genomic_DNA"/>
</dbReference>
<sequence length="61" mass="6854">MRTFPGCWVGQRTLLQAEEIEDVGLEEGHRCGACERVIFTGPSSELRHTVIRCSCGEFNQL</sequence>
<gene>
    <name evidence="1" type="ORF">ACFSC0_07625</name>
</gene>
<name>A0ABW4N3M4_9CAUL</name>
<organism evidence="1 2">
    <name type="scientific">Phenylobacterium terrae</name>
    <dbReference type="NCBI Taxonomy" id="2665495"/>
    <lineage>
        <taxon>Bacteria</taxon>
        <taxon>Pseudomonadati</taxon>
        <taxon>Pseudomonadota</taxon>
        <taxon>Alphaproteobacteria</taxon>
        <taxon>Caulobacterales</taxon>
        <taxon>Caulobacteraceae</taxon>
        <taxon>Phenylobacterium</taxon>
    </lineage>
</organism>
<dbReference type="Proteomes" id="UP001597237">
    <property type="component" value="Unassembled WGS sequence"/>
</dbReference>
<evidence type="ECO:0000313" key="2">
    <source>
        <dbReference type="Proteomes" id="UP001597237"/>
    </source>
</evidence>
<protein>
    <submittedName>
        <fullName evidence="1">Uncharacterized protein</fullName>
    </submittedName>
</protein>
<dbReference type="RefSeq" id="WP_377284404.1">
    <property type="nucleotide sequence ID" value="NZ_JBHRSI010000015.1"/>
</dbReference>
<reference evidence="2" key="1">
    <citation type="journal article" date="2019" name="Int. J. Syst. Evol. Microbiol.">
        <title>The Global Catalogue of Microorganisms (GCM) 10K type strain sequencing project: providing services to taxonomists for standard genome sequencing and annotation.</title>
        <authorList>
            <consortium name="The Broad Institute Genomics Platform"/>
            <consortium name="The Broad Institute Genome Sequencing Center for Infectious Disease"/>
            <person name="Wu L."/>
            <person name="Ma J."/>
        </authorList>
    </citation>
    <scope>NUCLEOTIDE SEQUENCE [LARGE SCALE GENOMIC DNA]</scope>
    <source>
        <strain evidence="2">DFY28</strain>
    </source>
</reference>
<evidence type="ECO:0000313" key="1">
    <source>
        <dbReference type="EMBL" id="MFD1783260.1"/>
    </source>
</evidence>
<comment type="caution">
    <text evidence="1">The sequence shown here is derived from an EMBL/GenBank/DDBJ whole genome shotgun (WGS) entry which is preliminary data.</text>
</comment>